<accession>A0ABN1P3S3</accession>
<sequence>MHTKQWTVQVIINEDDEGRTSARAVLSAPGSRWHESEGVARRHPDDMSIPEIGDELAAGRALMALAQELLSDAASDVAMGGAGQWAGRV</sequence>
<dbReference type="Gene3D" id="3.30.160.240">
    <property type="entry name" value="Rv1738"/>
    <property type="match status" value="1"/>
</dbReference>
<feature type="region of interest" description="Disordered" evidence="1">
    <location>
        <begin position="21"/>
        <end position="47"/>
    </location>
</feature>
<evidence type="ECO:0000313" key="2">
    <source>
        <dbReference type="EMBL" id="GAA0921950.1"/>
    </source>
</evidence>
<comment type="caution">
    <text evidence="2">The sequence shown here is derived from an EMBL/GenBank/DDBJ whole genome shotgun (WGS) entry which is preliminary data.</text>
</comment>
<dbReference type="Pfam" id="PF08962">
    <property type="entry name" value="Rv2632c-like"/>
    <property type="match status" value="1"/>
</dbReference>
<feature type="compositionally biased region" description="Basic and acidic residues" evidence="1">
    <location>
        <begin position="32"/>
        <end position="46"/>
    </location>
</feature>
<dbReference type="InterPro" id="IPR015057">
    <property type="entry name" value="Rv2632c-like"/>
</dbReference>
<gene>
    <name evidence="2" type="ORF">GCM10009560_21060</name>
</gene>
<dbReference type="RefSeq" id="WP_343949558.1">
    <property type="nucleotide sequence ID" value="NZ_BAAAHQ010000008.1"/>
</dbReference>
<keyword evidence="3" id="KW-1185">Reference proteome</keyword>
<organism evidence="2 3">
    <name type="scientific">Nonomuraea longicatena</name>
    <dbReference type="NCBI Taxonomy" id="83682"/>
    <lineage>
        <taxon>Bacteria</taxon>
        <taxon>Bacillati</taxon>
        <taxon>Actinomycetota</taxon>
        <taxon>Actinomycetes</taxon>
        <taxon>Streptosporangiales</taxon>
        <taxon>Streptosporangiaceae</taxon>
        <taxon>Nonomuraea</taxon>
    </lineage>
</organism>
<dbReference type="SUPFAM" id="SSF143212">
    <property type="entry name" value="Rv2632c-like"/>
    <property type="match status" value="1"/>
</dbReference>
<dbReference type="Proteomes" id="UP001501578">
    <property type="component" value="Unassembled WGS sequence"/>
</dbReference>
<dbReference type="EMBL" id="BAAAHQ010000008">
    <property type="protein sequence ID" value="GAA0921950.1"/>
    <property type="molecule type" value="Genomic_DNA"/>
</dbReference>
<protein>
    <submittedName>
        <fullName evidence="2">DUF1876 domain-containing protein</fullName>
    </submittedName>
</protein>
<reference evidence="2 3" key="1">
    <citation type="journal article" date="2019" name="Int. J. Syst. Evol. Microbiol.">
        <title>The Global Catalogue of Microorganisms (GCM) 10K type strain sequencing project: providing services to taxonomists for standard genome sequencing and annotation.</title>
        <authorList>
            <consortium name="The Broad Institute Genomics Platform"/>
            <consortium name="The Broad Institute Genome Sequencing Center for Infectious Disease"/>
            <person name="Wu L."/>
            <person name="Ma J."/>
        </authorList>
    </citation>
    <scope>NUCLEOTIDE SEQUENCE [LARGE SCALE GENOMIC DNA]</scope>
    <source>
        <strain evidence="2 3">JCM 11136</strain>
    </source>
</reference>
<evidence type="ECO:0000256" key="1">
    <source>
        <dbReference type="SAM" id="MobiDB-lite"/>
    </source>
</evidence>
<dbReference type="InterPro" id="IPR038070">
    <property type="entry name" value="Rv2632c-like_sf"/>
</dbReference>
<proteinExistence type="predicted"/>
<name>A0ABN1P3S3_9ACTN</name>
<evidence type="ECO:0000313" key="3">
    <source>
        <dbReference type="Proteomes" id="UP001501578"/>
    </source>
</evidence>